<gene>
    <name evidence="1" type="ORF">ACFFVI_13160</name>
</gene>
<dbReference type="EMBL" id="JBHMDM010000007">
    <property type="protein sequence ID" value="MFB9377914.1"/>
    <property type="molecule type" value="Genomic_DNA"/>
</dbReference>
<evidence type="ECO:0000313" key="1">
    <source>
        <dbReference type="EMBL" id="MFB9377914.1"/>
    </source>
</evidence>
<dbReference type="InterPro" id="IPR003718">
    <property type="entry name" value="OsmC/Ohr_fam"/>
</dbReference>
<protein>
    <submittedName>
        <fullName evidence="1">OsmC family protein</fullName>
        <ecNumber evidence="1">1.11.1.-</ecNumber>
    </submittedName>
</protein>
<comment type="caution">
    <text evidence="1">The sequence shown here is derived from an EMBL/GenBank/DDBJ whole genome shotgun (WGS) entry which is preliminary data.</text>
</comment>
<keyword evidence="1" id="KW-0560">Oxidoreductase</keyword>
<dbReference type="InterPro" id="IPR015946">
    <property type="entry name" value="KH_dom-like_a/b"/>
</dbReference>
<dbReference type="EC" id="1.11.1.-" evidence="1"/>
<dbReference type="Gene3D" id="3.30.300.20">
    <property type="match status" value="1"/>
</dbReference>
<dbReference type="Pfam" id="PF02566">
    <property type="entry name" value="OsmC"/>
    <property type="match status" value="1"/>
</dbReference>
<dbReference type="SUPFAM" id="SSF82784">
    <property type="entry name" value="OsmC-like"/>
    <property type="match status" value="1"/>
</dbReference>
<dbReference type="Proteomes" id="UP001589748">
    <property type="component" value="Unassembled WGS sequence"/>
</dbReference>
<dbReference type="InterPro" id="IPR052924">
    <property type="entry name" value="OsmC/Ohr_hydroprdx_reductase"/>
</dbReference>
<name>A0ABV5LUZ6_9ACTN</name>
<evidence type="ECO:0000313" key="2">
    <source>
        <dbReference type="Proteomes" id="UP001589748"/>
    </source>
</evidence>
<reference evidence="1 2" key="1">
    <citation type="submission" date="2024-09" db="EMBL/GenBank/DDBJ databases">
        <authorList>
            <person name="Sun Q."/>
            <person name="Mori K."/>
        </authorList>
    </citation>
    <scope>NUCLEOTIDE SEQUENCE [LARGE SCALE GENOMIC DNA]</scope>
    <source>
        <strain evidence="1 2">TISTR 1856</strain>
    </source>
</reference>
<keyword evidence="1" id="KW-0575">Peroxidase</keyword>
<dbReference type="GO" id="GO:0004601">
    <property type="term" value="F:peroxidase activity"/>
    <property type="evidence" value="ECO:0007669"/>
    <property type="project" value="UniProtKB-KW"/>
</dbReference>
<proteinExistence type="predicted"/>
<dbReference type="InterPro" id="IPR036102">
    <property type="entry name" value="OsmC/Ohrsf"/>
</dbReference>
<dbReference type="RefSeq" id="WP_380137689.1">
    <property type="nucleotide sequence ID" value="NZ_JBHLUI010000008.1"/>
</dbReference>
<keyword evidence="2" id="KW-1185">Reference proteome</keyword>
<organism evidence="1 2">
    <name type="scientific">Kineococcus gynurae</name>
    <dbReference type="NCBI Taxonomy" id="452979"/>
    <lineage>
        <taxon>Bacteria</taxon>
        <taxon>Bacillati</taxon>
        <taxon>Actinomycetota</taxon>
        <taxon>Actinomycetes</taxon>
        <taxon>Kineosporiales</taxon>
        <taxon>Kineosporiaceae</taxon>
        <taxon>Kineococcus</taxon>
    </lineage>
</organism>
<accession>A0ABV5LUZ6</accession>
<dbReference type="PANTHER" id="PTHR35368:SF1">
    <property type="entry name" value="HYDROPEROXIDE REDUCTASE"/>
    <property type="match status" value="1"/>
</dbReference>
<sequence>MSSRTVPFVVSATGTGVAQSLTAAGDVPHEFRADTLPAFGGADADPSPLSYALGALTSCNQVTGSLVARGLGLTLGTWEFHVQGDLDPAVIATGAEGNANFDSVHVQVQVQTDADEATFARLREETERRCPVTQLFKRSGLAFSSEWSRVDLA</sequence>
<dbReference type="PANTHER" id="PTHR35368">
    <property type="entry name" value="HYDROPEROXIDE REDUCTASE"/>
    <property type="match status" value="1"/>
</dbReference>